<keyword evidence="3 16" id="KW-0515">Mutator protein</keyword>
<dbReference type="SUPFAM" id="SSF100879">
    <property type="entry name" value="Lesion bypass DNA polymerase (Y-family), little finger domain"/>
    <property type="match status" value="1"/>
</dbReference>
<evidence type="ECO:0000256" key="8">
    <source>
        <dbReference type="ARBA" id="ARBA00022723"/>
    </source>
</evidence>
<comment type="function">
    <text evidence="14 16">Poorly processive, error-prone DNA polymerase involved in untargeted mutagenesis. Copies undamaged DNA at stalled replication forks, which arise in vivo from mismatched or misaligned primer ends. These misaligned primers can be extended by PolIV. Exhibits no 3'-5' exonuclease (proofreading) activity. May be involved in translesional synthesis, in conjunction with the beta clamp from PolIII.</text>
</comment>
<gene>
    <name evidence="16 19" type="primary">dinB</name>
    <name evidence="19" type="ORF">HF576_17415</name>
</gene>
<evidence type="ECO:0000256" key="16">
    <source>
        <dbReference type="HAMAP-Rule" id="MF_01113"/>
    </source>
</evidence>
<dbReference type="Gene3D" id="1.10.150.20">
    <property type="entry name" value="5' to 3' exonuclease, C-terminal subdomain"/>
    <property type="match status" value="1"/>
</dbReference>
<evidence type="ECO:0000256" key="2">
    <source>
        <dbReference type="ARBA" id="ARBA00010945"/>
    </source>
</evidence>
<feature type="compositionally biased region" description="Low complexity" evidence="17">
    <location>
        <begin position="417"/>
        <end position="426"/>
    </location>
</feature>
<keyword evidence="8 16" id="KW-0479">Metal-binding</keyword>
<evidence type="ECO:0000256" key="3">
    <source>
        <dbReference type="ARBA" id="ARBA00022457"/>
    </source>
</evidence>
<dbReference type="Proteomes" id="UP001429745">
    <property type="component" value="Unassembled WGS sequence"/>
</dbReference>
<dbReference type="PROSITE" id="PS50173">
    <property type="entry name" value="UMUC"/>
    <property type="match status" value="1"/>
</dbReference>
<evidence type="ECO:0000256" key="15">
    <source>
        <dbReference type="ARBA" id="ARBA00049244"/>
    </source>
</evidence>
<dbReference type="InterPro" id="IPR022880">
    <property type="entry name" value="DNApol_IV"/>
</dbReference>
<dbReference type="SUPFAM" id="SSF56672">
    <property type="entry name" value="DNA/RNA polymerases"/>
    <property type="match status" value="1"/>
</dbReference>
<protein>
    <recommendedName>
        <fullName evidence="16">DNA polymerase IV</fullName>
        <shortName evidence="16">Pol IV</shortName>
        <ecNumber evidence="16">2.7.7.7</ecNumber>
    </recommendedName>
</protein>
<evidence type="ECO:0000256" key="5">
    <source>
        <dbReference type="ARBA" id="ARBA00022679"/>
    </source>
</evidence>
<comment type="cofactor">
    <cofactor evidence="16">
        <name>Mg(2+)</name>
        <dbReference type="ChEBI" id="CHEBI:18420"/>
    </cofactor>
    <text evidence="16">Binds 2 magnesium ions per subunit.</text>
</comment>
<dbReference type="InterPro" id="IPR043128">
    <property type="entry name" value="Rev_trsase/Diguanyl_cyclase"/>
</dbReference>
<dbReference type="PANTHER" id="PTHR11076">
    <property type="entry name" value="DNA REPAIR POLYMERASE UMUC / TRANSFERASE FAMILY MEMBER"/>
    <property type="match status" value="1"/>
</dbReference>
<keyword evidence="6 16" id="KW-0548">Nucleotidyltransferase</keyword>
<keyword evidence="11 16" id="KW-0239">DNA-directed DNA polymerase</keyword>
<dbReference type="EC" id="2.7.7.7" evidence="16"/>
<dbReference type="RefSeq" id="WP_168914098.1">
    <property type="nucleotide sequence ID" value="NZ_JABACI010000005.1"/>
</dbReference>
<dbReference type="HAMAP" id="MF_01113">
    <property type="entry name" value="DNApol_IV"/>
    <property type="match status" value="1"/>
</dbReference>
<dbReference type="Pfam" id="PF11799">
    <property type="entry name" value="IMS_C"/>
    <property type="match status" value="1"/>
</dbReference>
<keyword evidence="9 16" id="KW-0227">DNA damage</keyword>
<comment type="subcellular location">
    <subcellularLocation>
        <location evidence="1 16">Cytoplasm</location>
    </subcellularLocation>
</comment>
<evidence type="ECO:0000256" key="13">
    <source>
        <dbReference type="ARBA" id="ARBA00023204"/>
    </source>
</evidence>
<dbReference type="EMBL" id="JABACI010000005">
    <property type="protein sequence ID" value="NLP85618.1"/>
    <property type="molecule type" value="Genomic_DNA"/>
</dbReference>
<dbReference type="InterPro" id="IPR050116">
    <property type="entry name" value="DNA_polymerase-Y"/>
</dbReference>
<comment type="catalytic activity">
    <reaction evidence="15 16">
        <text>DNA(n) + a 2'-deoxyribonucleoside 5'-triphosphate = DNA(n+1) + diphosphate</text>
        <dbReference type="Rhea" id="RHEA:22508"/>
        <dbReference type="Rhea" id="RHEA-COMP:17339"/>
        <dbReference type="Rhea" id="RHEA-COMP:17340"/>
        <dbReference type="ChEBI" id="CHEBI:33019"/>
        <dbReference type="ChEBI" id="CHEBI:61560"/>
        <dbReference type="ChEBI" id="CHEBI:173112"/>
        <dbReference type="EC" id="2.7.7.7"/>
    </reaction>
</comment>
<evidence type="ECO:0000256" key="11">
    <source>
        <dbReference type="ARBA" id="ARBA00022932"/>
    </source>
</evidence>
<dbReference type="InterPro" id="IPR036775">
    <property type="entry name" value="DNA_pol_Y-fam_lit_finger_sf"/>
</dbReference>
<feature type="active site" evidence="16">
    <location>
        <position position="122"/>
    </location>
</feature>
<evidence type="ECO:0000256" key="9">
    <source>
        <dbReference type="ARBA" id="ARBA00022763"/>
    </source>
</evidence>
<proteinExistence type="inferred from homology"/>
<dbReference type="NCBIfam" id="NF002677">
    <property type="entry name" value="PRK02406.1"/>
    <property type="match status" value="1"/>
</dbReference>
<sequence>MGRGDGSGRLVSPEGADDAGTGILHVDMDAFYASVEQLDDPSLRGKAIIIGAPDGRSVVSSASYEARRFGVRSAMPVGQALRLCPHAIVVQPHFDRYLALSAAVMGIFREITPLVEPLSIDEAFLDVRGARRLWGSPGEIARMLRARVVEETGLTCSVGVAATKHVAKMASTISKPDGLLIVAERDTDAFLRPRPVRALWGVGPKTAEALEGRGIRTVADVLDTPRTVLDRVLGGAMGERLWQLSRGIDPRPIDTQRVEKSVGHEETFLEDISDDAILRAELRRLADRVGARLRAGEWESATIAIKVRFADFTTITRSQTLTEPTAVGQRIGDAAHELFGAIERRLPVRLIGVRAERLRPAGGAAPALWDDDEEWRRVEDALDGAAAKFGRGAITRATLLGRGRAGGALPSKPPAPGTAGPTQALN</sequence>
<comment type="subunit">
    <text evidence="16">Monomer.</text>
</comment>
<evidence type="ECO:0000259" key="18">
    <source>
        <dbReference type="PROSITE" id="PS50173"/>
    </source>
</evidence>
<keyword evidence="10 16" id="KW-0460">Magnesium</keyword>
<feature type="binding site" evidence="16">
    <location>
        <position position="121"/>
    </location>
    <ligand>
        <name>Mg(2+)</name>
        <dbReference type="ChEBI" id="CHEBI:18420"/>
    </ligand>
</feature>
<dbReference type="CDD" id="cd03586">
    <property type="entry name" value="PolY_Pol_IV_kappa"/>
    <property type="match status" value="1"/>
</dbReference>
<evidence type="ECO:0000256" key="10">
    <source>
        <dbReference type="ARBA" id="ARBA00022842"/>
    </source>
</evidence>
<feature type="domain" description="UmuC" evidence="18">
    <location>
        <begin position="23"/>
        <end position="203"/>
    </location>
</feature>
<evidence type="ECO:0000313" key="19">
    <source>
        <dbReference type="EMBL" id="NLP85618.1"/>
    </source>
</evidence>
<feature type="binding site" evidence="16">
    <location>
        <position position="27"/>
    </location>
    <ligand>
        <name>Mg(2+)</name>
        <dbReference type="ChEBI" id="CHEBI:18420"/>
    </ligand>
</feature>
<evidence type="ECO:0000256" key="1">
    <source>
        <dbReference type="ARBA" id="ARBA00004496"/>
    </source>
</evidence>
<dbReference type="Pfam" id="PF21999">
    <property type="entry name" value="IMS_HHH_1"/>
    <property type="match status" value="1"/>
</dbReference>
<name>A0ABX1KEY1_9MICO</name>
<evidence type="ECO:0000256" key="4">
    <source>
        <dbReference type="ARBA" id="ARBA00022490"/>
    </source>
</evidence>
<evidence type="ECO:0000256" key="12">
    <source>
        <dbReference type="ARBA" id="ARBA00023125"/>
    </source>
</evidence>
<keyword evidence="5 16" id="KW-0808">Transferase</keyword>
<dbReference type="InterPro" id="IPR001126">
    <property type="entry name" value="UmuC"/>
</dbReference>
<dbReference type="PANTHER" id="PTHR11076:SF33">
    <property type="entry name" value="DNA POLYMERASE KAPPA"/>
    <property type="match status" value="1"/>
</dbReference>
<keyword evidence="13 16" id="KW-0234">DNA repair</keyword>
<accession>A0ABX1KEY1</accession>
<evidence type="ECO:0000313" key="20">
    <source>
        <dbReference type="Proteomes" id="UP001429745"/>
    </source>
</evidence>
<dbReference type="InterPro" id="IPR017961">
    <property type="entry name" value="DNA_pol_Y-fam_little_finger"/>
</dbReference>
<feature type="site" description="Substrate discrimination" evidence="16">
    <location>
        <position position="32"/>
    </location>
</feature>
<keyword evidence="20" id="KW-1185">Reference proteome</keyword>
<organism evidence="19 20">
    <name type="scientific">Microbacterium salsuginis</name>
    <dbReference type="NCBI Taxonomy" id="2722803"/>
    <lineage>
        <taxon>Bacteria</taxon>
        <taxon>Bacillati</taxon>
        <taxon>Actinomycetota</taxon>
        <taxon>Actinomycetes</taxon>
        <taxon>Micrococcales</taxon>
        <taxon>Microbacteriaceae</taxon>
        <taxon>Microbacterium</taxon>
    </lineage>
</organism>
<dbReference type="Gene3D" id="3.30.1490.100">
    <property type="entry name" value="DNA polymerase, Y-family, little finger domain"/>
    <property type="match status" value="1"/>
</dbReference>
<dbReference type="InterPro" id="IPR053848">
    <property type="entry name" value="IMS_HHH_1"/>
</dbReference>
<dbReference type="NCBIfam" id="NF003015">
    <property type="entry name" value="PRK03858.1"/>
    <property type="match status" value="1"/>
</dbReference>
<evidence type="ECO:0000256" key="17">
    <source>
        <dbReference type="SAM" id="MobiDB-lite"/>
    </source>
</evidence>
<comment type="caution">
    <text evidence="19">The sequence shown here is derived from an EMBL/GenBank/DDBJ whole genome shotgun (WGS) entry which is preliminary data.</text>
</comment>
<evidence type="ECO:0000256" key="7">
    <source>
        <dbReference type="ARBA" id="ARBA00022705"/>
    </source>
</evidence>
<keyword evidence="4 16" id="KW-0963">Cytoplasm</keyword>
<feature type="region of interest" description="Disordered" evidence="17">
    <location>
        <begin position="404"/>
        <end position="426"/>
    </location>
</feature>
<reference evidence="19 20" key="1">
    <citation type="submission" date="2020-04" db="EMBL/GenBank/DDBJ databases">
        <title>CFH 90308 Microbacterium sp.</title>
        <authorList>
            <person name="Nie G."/>
            <person name="Ming H."/>
            <person name="Xia T."/>
        </authorList>
    </citation>
    <scope>NUCLEOTIDE SEQUENCE [LARGE SCALE GENOMIC DNA]</scope>
    <source>
        <strain evidence="19 20">CFH 90308</strain>
    </source>
</reference>
<dbReference type="InterPro" id="IPR043502">
    <property type="entry name" value="DNA/RNA_pol_sf"/>
</dbReference>
<dbReference type="Pfam" id="PF00817">
    <property type="entry name" value="IMS"/>
    <property type="match status" value="1"/>
</dbReference>
<keyword evidence="7 16" id="KW-0235">DNA replication</keyword>
<dbReference type="Gene3D" id="3.40.1170.60">
    <property type="match status" value="1"/>
</dbReference>
<evidence type="ECO:0000256" key="6">
    <source>
        <dbReference type="ARBA" id="ARBA00022695"/>
    </source>
</evidence>
<dbReference type="GO" id="GO:0003887">
    <property type="term" value="F:DNA-directed DNA polymerase activity"/>
    <property type="evidence" value="ECO:0007669"/>
    <property type="project" value="UniProtKB-EC"/>
</dbReference>
<evidence type="ECO:0000256" key="14">
    <source>
        <dbReference type="ARBA" id="ARBA00025589"/>
    </source>
</evidence>
<comment type="similarity">
    <text evidence="2 16">Belongs to the DNA polymerase type-Y family.</text>
</comment>
<keyword evidence="12 16" id="KW-0238">DNA-binding</keyword>
<dbReference type="Gene3D" id="3.30.70.270">
    <property type="match status" value="1"/>
</dbReference>